<evidence type="ECO:0008006" key="4">
    <source>
        <dbReference type="Google" id="ProtNLM"/>
    </source>
</evidence>
<evidence type="ECO:0000313" key="2">
    <source>
        <dbReference type="EMBL" id="GGE58410.1"/>
    </source>
</evidence>
<proteinExistence type="predicted"/>
<dbReference type="EMBL" id="BMFK01000001">
    <property type="protein sequence ID" value="GGE58410.1"/>
    <property type="molecule type" value="Genomic_DNA"/>
</dbReference>
<feature type="compositionally biased region" description="Basic and acidic residues" evidence="1">
    <location>
        <begin position="250"/>
        <end position="261"/>
    </location>
</feature>
<dbReference type="Proteomes" id="UP000605259">
    <property type="component" value="Unassembled WGS sequence"/>
</dbReference>
<dbReference type="AlphaFoldDB" id="A0A917EMW0"/>
<name>A0A917EMW0_9BACI</name>
<gene>
    <name evidence="2" type="ORF">GCM10007140_05950</name>
</gene>
<organism evidence="2 3">
    <name type="scientific">Priestia taiwanensis</name>
    <dbReference type="NCBI Taxonomy" id="1347902"/>
    <lineage>
        <taxon>Bacteria</taxon>
        <taxon>Bacillati</taxon>
        <taxon>Bacillota</taxon>
        <taxon>Bacilli</taxon>
        <taxon>Bacillales</taxon>
        <taxon>Bacillaceae</taxon>
        <taxon>Priestia</taxon>
    </lineage>
</organism>
<feature type="region of interest" description="Disordered" evidence="1">
    <location>
        <begin position="248"/>
        <end position="268"/>
    </location>
</feature>
<sequence>MSRLLLNEQPLMVLPKLACKLGLNEAILLQQLHYWLQDSKNIRDGHKWVYNTYDAWILQFPFWSGSTLRRVMKRLEKEGYIITAKYNQMKIDNTKWYRIDYKRLERLDRPPVQNEQTECSEWADEQFELNKPLPEITSDIASSSSAREESGGVPSTVNEIPHSSEADVVDVIANKFIELRQSGLHLAPMDYSSIQEILANGITLENALKWLEECFVNYQPRHRRDKIRSVSYCVPYMLDRHVEITQASKAKTEREPAKYNEEDFDLDD</sequence>
<keyword evidence="3" id="KW-1185">Reference proteome</keyword>
<reference evidence="2" key="1">
    <citation type="journal article" date="2014" name="Int. J. Syst. Evol. Microbiol.">
        <title>Complete genome sequence of Corynebacterium casei LMG S-19264T (=DSM 44701T), isolated from a smear-ripened cheese.</title>
        <authorList>
            <consortium name="US DOE Joint Genome Institute (JGI-PGF)"/>
            <person name="Walter F."/>
            <person name="Albersmeier A."/>
            <person name="Kalinowski J."/>
            <person name="Ruckert C."/>
        </authorList>
    </citation>
    <scope>NUCLEOTIDE SEQUENCE</scope>
    <source>
        <strain evidence="2">CGMCC 1.12698</strain>
    </source>
</reference>
<evidence type="ECO:0000256" key="1">
    <source>
        <dbReference type="SAM" id="MobiDB-lite"/>
    </source>
</evidence>
<comment type="caution">
    <text evidence="2">The sequence shown here is derived from an EMBL/GenBank/DDBJ whole genome shotgun (WGS) entry which is preliminary data.</text>
</comment>
<protein>
    <recommendedName>
        <fullName evidence="4">Replication protein</fullName>
    </recommendedName>
</protein>
<accession>A0A917EMW0</accession>
<evidence type="ECO:0000313" key="3">
    <source>
        <dbReference type="Proteomes" id="UP000605259"/>
    </source>
</evidence>
<dbReference type="RefSeq" id="WP_188386949.1">
    <property type="nucleotide sequence ID" value="NZ_BMFK01000001.1"/>
</dbReference>
<reference evidence="2" key="2">
    <citation type="submission" date="2020-09" db="EMBL/GenBank/DDBJ databases">
        <authorList>
            <person name="Sun Q."/>
            <person name="Zhou Y."/>
        </authorList>
    </citation>
    <scope>NUCLEOTIDE SEQUENCE</scope>
    <source>
        <strain evidence="2">CGMCC 1.12698</strain>
    </source>
</reference>